<keyword evidence="2" id="KW-1185">Reference proteome</keyword>
<dbReference type="SUPFAM" id="SSF54506">
    <property type="entry name" value="Diaminopimelate epimerase-like"/>
    <property type="match status" value="1"/>
</dbReference>
<dbReference type="InterPro" id="IPR058944">
    <property type="entry name" value="CntK-like"/>
</dbReference>
<organism evidence="1 2">
    <name type="scientific">Anoxynatronum sibiricum</name>
    <dbReference type="NCBI Taxonomy" id="210623"/>
    <lineage>
        <taxon>Bacteria</taxon>
        <taxon>Bacillati</taxon>
        <taxon>Bacillota</taxon>
        <taxon>Clostridia</taxon>
        <taxon>Eubacteriales</taxon>
        <taxon>Clostridiaceae</taxon>
        <taxon>Anoxynatronum</taxon>
    </lineage>
</organism>
<reference evidence="1 2" key="1">
    <citation type="submission" date="2024-04" db="EMBL/GenBank/DDBJ databases">
        <title>Genome sequencing and metabolic network reconstruction of aminoacids and betaine degradation by Anoxynatronum sibiricum.</title>
        <authorList>
            <person name="Detkova E.N."/>
            <person name="Boltjanskaja Y.V."/>
            <person name="Mardanov A.V."/>
            <person name="Kevbrin V."/>
        </authorList>
    </citation>
    <scope>NUCLEOTIDE SEQUENCE [LARGE SCALE GENOMIC DNA]</scope>
    <source>
        <strain evidence="1 2">Z-7981</strain>
    </source>
</reference>
<gene>
    <name evidence="1" type="ORF">AAIG11_00710</name>
</gene>
<dbReference type="Gene3D" id="3.10.310.10">
    <property type="entry name" value="Diaminopimelate Epimerase, Chain A, domain 1"/>
    <property type="match status" value="2"/>
</dbReference>
<proteinExistence type="predicted"/>
<evidence type="ECO:0000313" key="2">
    <source>
        <dbReference type="Proteomes" id="UP001407405"/>
    </source>
</evidence>
<evidence type="ECO:0008006" key="3">
    <source>
        <dbReference type="Google" id="ProtNLM"/>
    </source>
</evidence>
<evidence type="ECO:0000313" key="1">
    <source>
        <dbReference type="EMBL" id="MEN1758979.1"/>
    </source>
</evidence>
<dbReference type="Pfam" id="PF26317">
    <property type="entry name" value="CntK_N"/>
    <property type="match status" value="1"/>
</dbReference>
<dbReference type="EMBL" id="JBCITM010000001">
    <property type="protein sequence ID" value="MEN1758979.1"/>
    <property type="molecule type" value="Genomic_DNA"/>
</dbReference>
<sequence length="282" mass="31107">MRLTFVKCNPTENMTILIFDPVEPEEYPMIAGRIMQENHLHAEQVGFVKPPATEVSGVDSVLEMMGGEFCANATRSLAAALAFRKKPGKETGNKKEHDLREYLLAVSGVQEPIFCRVTATHHEGVYRSAARIPLPLAVETLTFLWEDQLLTGTLVTFPGIAHLVFQTKVDDPEGFFPLVLEQLKDRHHEALGMMFYEPHDSHMKPLVWVGATDTLIWERGCGSGTAAVGVALAVETRQTIRKTIFQPGGSLEIAVEWENGVKQIELDGEVAVVATGTLLLSE</sequence>
<name>A0ABU9VP93_9CLOT</name>
<accession>A0ABU9VP93</accession>
<comment type="caution">
    <text evidence="1">The sequence shown here is derived from an EMBL/GenBank/DDBJ whole genome shotgun (WGS) entry which is preliminary data.</text>
</comment>
<dbReference type="Proteomes" id="UP001407405">
    <property type="component" value="Unassembled WGS sequence"/>
</dbReference>
<protein>
    <recommendedName>
        <fullName evidence="3">Diaminopimelate epimerase</fullName>
    </recommendedName>
</protein>